<evidence type="ECO:0000313" key="2">
    <source>
        <dbReference type="EMBL" id="TCC24070.1"/>
    </source>
</evidence>
<organism evidence="2 3">
    <name type="scientific">Kribbella sindirgiensis</name>
    <dbReference type="NCBI Taxonomy" id="1124744"/>
    <lineage>
        <taxon>Bacteria</taxon>
        <taxon>Bacillati</taxon>
        <taxon>Actinomycetota</taxon>
        <taxon>Actinomycetes</taxon>
        <taxon>Propionibacteriales</taxon>
        <taxon>Kribbellaceae</taxon>
        <taxon>Kribbella</taxon>
    </lineage>
</organism>
<evidence type="ECO:0000313" key="3">
    <source>
        <dbReference type="Proteomes" id="UP000292695"/>
    </source>
</evidence>
<sequence length="438" mass="49390">MTTSDDGPGPFDDFDIVNDLVDSGYAVGEADDHDEVLPRIEEPADGAWVPPTSVERLLYRDKDDPDVSAYLSILATAGVYHPVAITHAHHEPAKRQPIIADLGDELRAMSVYTADVLPRPHPKVVYEFTTLRGLVQLLGDVDVLLVNPETPCQNALQLGDKMTQLMLELHDEYWEPGYFSGRIITRQSNATEPGALLHGLACGAQLCVTNGYAWNTTEHHGNGYSAELALIERWWDVKVREDWLEIQQRLLDRGVGSSAWDDVLRTRNRLVDHFGGPVDAAQWQQYDESGFRQYVAQTGAPAQPGANPELDAVVAARGELITRILRYEERFREDRLLPDGGYVRSTAAWDLGRASAMARWGRSTRFCTQAEMFDALRALSQEAQRRYTSWEEFGVGYILGRCIQFDDDDSRNWYTEARGIHEQLLSVEQSPWRTVPFR</sequence>
<gene>
    <name evidence="2" type="ORF">E0H50_33540</name>
</gene>
<dbReference type="Proteomes" id="UP000292695">
    <property type="component" value="Unassembled WGS sequence"/>
</dbReference>
<dbReference type="EMBL" id="SJKA01000016">
    <property type="protein sequence ID" value="TCC24070.1"/>
    <property type="molecule type" value="Genomic_DNA"/>
</dbReference>
<keyword evidence="3" id="KW-1185">Reference proteome</keyword>
<comment type="caution">
    <text evidence="2">The sequence shown here is derived from an EMBL/GenBank/DDBJ whole genome shotgun (WGS) entry which is preliminary data.</text>
</comment>
<evidence type="ECO:0000259" key="1">
    <source>
        <dbReference type="Pfam" id="PF06889"/>
    </source>
</evidence>
<dbReference type="InterPro" id="IPR009677">
    <property type="entry name" value="DUF1266"/>
</dbReference>
<dbReference type="OrthoDB" id="4322331at2"/>
<proteinExistence type="predicted"/>
<dbReference type="AlphaFoldDB" id="A0A4R0I8H2"/>
<dbReference type="RefSeq" id="WP_131295017.1">
    <property type="nucleotide sequence ID" value="NZ_SJKA01000016.1"/>
</dbReference>
<dbReference type="Pfam" id="PF06889">
    <property type="entry name" value="DUF1266"/>
    <property type="match status" value="1"/>
</dbReference>
<protein>
    <submittedName>
        <fullName evidence="2">DUF1266 domain-containing protein</fullName>
    </submittedName>
</protein>
<feature type="domain" description="DUF1266" evidence="1">
    <location>
        <begin position="232"/>
        <end position="437"/>
    </location>
</feature>
<reference evidence="2 3" key="1">
    <citation type="submission" date="2019-02" db="EMBL/GenBank/DDBJ databases">
        <title>Kribbella capetownensis sp. nov. and Kribbella speibonae sp. nov., isolated from soil.</title>
        <authorList>
            <person name="Curtis S.M."/>
            <person name="Norton I."/>
            <person name="Everest G.J."/>
            <person name="Meyers P.R."/>
        </authorList>
    </citation>
    <scope>NUCLEOTIDE SEQUENCE [LARGE SCALE GENOMIC DNA]</scope>
    <source>
        <strain evidence="2 3">DSM 27082</strain>
    </source>
</reference>
<accession>A0A4R0I8H2</accession>
<name>A0A4R0I8H2_9ACTN</name>